<name>A0A192A4T3_9RALS</name>
<keyword evidence="2" id="KW-1185">Reference proteome</keyword>
<evidence type="ECO:0000313" key="1">
    <source>
        <dbReference type="EMBL" id="ANJ75302.1"/>
    </source>
</evidence>
<dbReference type="GeneID" id="61528831"/>
<evidence type="ECO:0000313" key="2">
    <source>
        <dbReference type="Proteomes" id="UP000078572"/>
    </source>
</evidence>
<gene>
    <name evidence="1" type="ORF">A9Y76_22580</name>
</gene>
<accession>A0A192A4T3</accession>
<protein>
    <submittedName>
        <fullName evidence="1">Uncharacterized protein</fullName>
    </submittedName>
</protein>
<dbReference type="RefSeq" id="WP_064807798.1">
    <property type="nucleotide sequence ID" value="NZ_CP016023.1"/>
</dbReference>
<dbReference type="EMBL" id="CP016023">
    <property type="protein sequence ID" value="ANJ75302.1"/>
    <property type="molecule type" value="Genomic_DNA"/>
</dbReference>
<proteinExistence type="predicted"/>
<dbReference type="OrthoDB" id="8930980at2"/>
<dbReference type="AlphaFoldDB" id="A0A192A4T3"/>
<sequence length="76" mass="8669">MTYPTPQSFDSRRLEAHDALYDKLGKLRTMRGMLHASGFEHFRRMDEHRQAEYLGTCMELADDAYAAMLVTDGLAG</sequence>
<dbReference type="Proteomes" id="UP000078572">
    <property type="component" value="Chromosome 2"/>
</dbReference>
<reference evidence="2" key="1">
    <citation type="submission" date="2016-06" db="EMBL/GenBank/DDBJ databases">
        <authorList>
            <person name="Xu Y."/>
            <person name="Nagy A."/>
            <person name="Yan X."/>
            <person name="Kim S.W."/>
            <person name="Haley B."/>
            <person name="Liu N.T."/>
            <person name="Nou X."/>
        </authorList>
    </citation>
    <scope>NUCLEOTIDE SEQUENCE [LARGE SCALE GENOMIC DNA]</scope>
    <source>
        <strain evidence="2">ATCC 49129</strain>
    </source>
</reference>
<organism evidence="1 2">
    <name type="scientific">Ralstonia insidiosa</name>
    <dbReference type="NCBI Taxonomy" id="190721"/>
    <lineage>
        <taxon>Bacteria</taxon>
        <taxon>Pseudomonadati</taxon>
        <taxon>Pseudomonadota</taxon>
        <taxon>Betaproteobacteria</taxon>
        <taxon>Burkholderiales</taxon>
        <taxon>Burkholderiaceae</taxon>
        <taxon>Ralstonia</taxon>
    </lineage>
</organism>